<evidence type="ECO:0000256" key="11">
    <source>
        <dbReference type="RuleBase" id="RU004181"/>
    </source>
</evidence>
<reference evidence="12 13" key="1">
    <citation type="journal article" date="2012" name="Mol. Biol. Evol.">
        <title>Genome reduction and co-evolution between the primary and secondary bacterial symbionts of psyllids.</title>
        <authorList>
            <person name="Sloan D.B."/>
            <person name="Moran N.A."/>
        </authorList>
    </citation>
    <scope>NUCLEOTIDE SEQUENCE [LARGE SCALE GENOMIC DNA]</scope>
    <source>
        <strain evidence="12">Ceuc_S</strain>
    </source>
</reference>
<evidence type="ECO:0000256" key="4">
    <source>
        <dbReference type="ARBA" id="ARBA00022692"/>
    </source>
</evidence>
<dbReference type="RefSeq" id="WP_014888233.1">
    <property type="nucleotide sequence ID" value="NC_018419.1"/>
</dbReference>
<evidence type="ECO:0000256" key="2">
    <source>
        <dbReference type="ARBA" id="ARBA00022475"/>
    </source>
</evidence>
<comment type="catalytic activity">
    <reaction evidence="9 10">
        <text>Release of signal peptides from bacterial membrane prolipoproteins. Hydrolyzes -Xaa-Yaa-Zaa-|-(S,diacylglyceryl)Cys-, in which Xaa is hydrophobic (preferably Leu), and Yaa (Ala or Ser) and Zaa (Gly or Ala) have small, neutral side chains.</text>
        <dbReference type="EC" id="3.4.23.36"/>
    </reaction>
</comment>
<dbReference type="PANTHER" id="PTHR33695">
    <property type="entry name" value="LIPOPROTEIN SIGNAL PEPTIDASE"/>
    <property type="match status" value="1"/>
</dbReference>
<dbReference type="NCBIfam" id="TIGR00077">
    <property type="entry name" value="lspA"/>
    <property type="match status" value="1"/>
</dbReference>
<dbReference type="KEGG" id="sect:A359_05430"/>
<evidence type="ECO:0000256" key="10">
    <source>
        <dbReference type="RuleBase" id="RU000594"/>
    </source>
</evidence>
<dbReference type="HOGENOM" id="CLU_083252_4_0_6"/>
<dbReference type="Pfam" id="PF01252">
    <property type="entry name" value="Peptidase_A8"/>
    <property type="match status" value="1"/>
</dbReference>
<sequence length="170" mass="19300" precursor="true">MHKKIMSTGLCWLWLALTVIALDRASKQWIVQNFWLGKSVPVLPFLNFTYTQNPGAAFSFLADKGGWSRFAFSGIAIIITMILLIIMYHLDTRDRLSKAAYAMMIGGALGNVYDRIVHGVVIDFIDVYLGHWHWPTFNLADIGIFIGAVLIVREDCFCTTARQLLNRKMK</sequence>
<evidence type="ECO:0000256" key="3">
    <source>
        <dbReference type="ARBA" id="ARBA00022670"/>
    </source>
</evidence>
<feature type="active site" evidence="9">
    <location>
        <position position="123"/>
    </location>
</feature>
<feature type="transmembrane region" description="Helical" evidence="9">
    <location>
        <begin position="70"/>
        <end position="90"/>
    </location>
</feature>
<keyword evidence="7 9" id="KW-1133">Transmembrane helix</keyword>
<evidence type="ECO:0000256" key="6">
    <source>
        <dbReference type="ARBA" id="ARBA00022801"/>
    </source>
</evidence>
<dbReference type="OrthoDB" id="9810259at2"/>
<dbReference type="EC" id="3.4.23.36" evidence="9"/>
<keyword evidence="8 9" id="KW-0472">Membrane</keyword>
<dbReference type="GO" id="GO:0004190">
    <property type="term" value="F:aspartic-type endopeptidase activity"/>
    <property type="evidence" value="ECO:0007669"/>
    <property type="project" value="UniProtKB-UniRule"/>
</dbReference>
<comment type="similarity">
    <text evidence="1 9 11">Belongs to the peptidase A8 family.</text>
</comment>
<dbReference type="GO" id="GO:0005886">
    <property type="term" value="C:plasma membrane"/>
    <property type="evidence" value="ECO:0007669"/>
    <property type="project" value="UniProtKB-SubCell"/>
</dbReference>
<feature type="active site" evidence="9">
    <location>
        <position position="141"/>
    </location>
</feature>
<comment type="function">
    <text evidence="9 10">This protein specifically catalyzes the removal of signal peptides from prolipoproteins.</text>
</comment>
<dbReference type="Proteomes" id="UP000003936">
    <property type="component" value="Chromosome"/>
</dbReference>
<gene>
    <name evidence="9" type="primary">lspA</name>
    <name evidence="12" type="ORF">A359_05430</name>
</gene>
<organism evidence="12 13">
    <name type="scientific">secondary endosymbiont of Ctenarytaina eucalypti</name>
    <dbReference type="NCBI Taxonomy" id="1199245"/>
    <lineage>
        <taxon>Bacteria</taxon>
        <taxon>Pseudomonadati</taxon>
        <taxon>Pseudomonadota</taxon>
        <taxon>Gammaproteobacteria</taxon>
        <taxon>Enterobacterales</taxon>
        <taxon>Enterobacteriaceae</taxon>
        <taxon>aphid secondary symbionts</taxon>
    </lineage>
</organism>
<keyword evidence="12" id="KW-0449">Lipoprotein</keyword>
<evidence type="ECO:0000313" key="13">
    <source>
        <dbReference type="Proteomes" id="UP000003936"/>
    </source>
</evidence>
<keyword evidence="4 9" id="KW-0812">Transmembrane</keyword>
<keyword evidence="3 9" id="KW-0645">Protease</keyword>
<keyword evidence="2 9" id="KW-1003">Cell membrane</keyword>
<evidence type="ECO:0000256" key="5">
    <source>
        <dbReference type="ARBA" id="ARBA00022750"/>
    </source>
</evidence>
<keyword evidence="6 9" id="KW-0378">Hydrolase</keyword>
<dbReference type="EMBL" id="CP003546">
    <property type="protein sequence ID" value="AFP84935.1"/>
    <property type="molecule type" value="Genomic_DNA"/>
</dbReference>
<comment type="subcellular location">
    <subcellularLocation>
        <location evidence="9">Cell membrane</location>
        <topology evidence="9">Multi-pass membrane protein</topology>
    </subcellularLocation>
</comment>
<comment type="caution">
    <text evidence="9">Lacks conserved residue(s) required for the propagation of feature annotation.</text>
</comment>
<dbReference type="InterPro" id="IPR001872">
    <property type="entry name" value="Peptidase_A8"/>
</dbReference>
<dbReference type="STRING" id="1199245.A359_05430"/>
<dbReference type="AlphaFoldDB" id="J3TXK6"/>
<dbReference type="PROSITE" id="PS00855">
    <property type="entry name" value="SPASE_II"/>
    <property type="match status" value="1"/>
</dbReference>
<dbReference type="PANTHER" id="PTHR33695:SF1">
    <property type="entry name" value="LIPOPROTEIN SIGNAL PEPTIDASE"/>
    <property type="match status" value="1"/>
</dbReference>
<dbReference type="PATRIC" id="fig|1199245.3.peg.658"/>
<evidence type="ECO:0000256" key="8">
    <source>
        <dbReference type="ARBA" id="ARBA00023136"/>
    </source>
</evidence>
<evidence type="ECO:0000256" key="7">
    <source>
        <dbReference type="ARBA" id="ARBA00022989"/>
    </source>
</evidence>
<keyword evidence="5 9" id="KW-0064">Aspartyl protease</keyword>
<dbReference type="UniPathway" id="UPA00665"/>
<dbReference type="HAMAP" id="MF_00161">
    <property type="entry name" value="LspA"/>
    <property type="match status" value="1"/>
</dbReference>
<keyword evidence="13" id="KW-1185">Reference proteome</keyword>
<proteinExistence type="inferred from homology"/>
<protein>
    <recommendedName>
        <fullName evidence="9">Lipoprotein signal peptidase</fullName>
        <ecNumber evidence="9">3.4.23.36</ecNumber>
    </recommendedName>
    <alternativeName>
        <fullName evidence="9">Prolipoprotein signal peptidase</fullName>
    </alternativeName>
    <alternativeName>
        <fullName evidence="9">Signal peptidase II</fullName>
        <shortName evidence="9">SPase II</shortName>
    </alternativeName>
</protein>
<comment type="pathway">
    <text evidence="9">Protein modification; lipoprotein biosynthesis (signal peptide cleavage).</text>
</comment>
<name>J3TXK6_9ENTR</name>
<dbReference type="PRINTS" id="PR00781">
    <property type="entry name" value="LIPOSIGPTASE"/>
</dbReference>
<dbReference type="GO" id="GO:0006508">
    <property type="term" value="P:proteolysis"/>
    <property type="evidence" value="ECO:0007669"/>
    <property type="project" value="UniProtKB-KW"/>
</dbReference>
<evidence type="ECO:0000256" key="9">
    <source>
        <dbReference type="HAMAP-Rule" id="MF_00161"/>
    </source>
</evidence>
<evidence type="ECO:0000313" key="12">
    <source>
        <dbReference type="EMBL" id="AFP84935.1"/>
    </source>
</evidence>
<evidence type="ECO:0000256" key="1">
    <source>
        <dbReference type="ARBA" id="ARBA00006139"/>
    </source>
</evidence>
<dbReference type="MEROPS" id="A08.001"/>
<accession>J3TXK6</accession>